<feature type="signal peptide" evidence="4">
    <location>
        <begin position="1"/>
        <end position="20"/>
    </location>
</feature>
<dbReference type="AlphaFoldDB" id="A0A2T2YGU1"/>
<protein>
    <submittedName>
        <fullName evidence="6">Heparan N-sulfatase</fullName>
    </submittedName>
</protein>
<dbReference type="PANTHER" id="PTHR43751">
    <property type="entry name" value="SULFATASE"/>
    <property type="match status" value="1"/>
</dbReference>
<feature type="chain" id="PRO_5015586385" evidence="4">
    <location>
        <begin position="21"/>
        <end position="484"/>
    </location>
</feature>
<comment type="caution">
    <text evidence="6">The sequence shown here is derived from an EMBL/GenBank/DDBJ whole genome shotgun (WGS) entry which is preliminary data.</text>
</comment>
<dbReference type="PROSITE" id="PS00523">
    <property type="entry name" value="SULFATASE_1"/>
    <property type="match status" value="1"/>
</dbReference>
<dbReference type="InterPro" id="IPR000917">
    <property type="entry name" value="Sulfatase_N"/>
</dbReference>
<keyword evidence="2" id="KW-0378">Hydrolase</keyword>
<dbReference type="PROSITE" id="PS00149">
    <property type="entry name" value="SULFATASE_2"/>
    <property type="match status" value="1"/>
</dbReference>
<feature type="region of interest" description="Disordered" evidence="3">
    <location>
        <begin position="446"/>
        <end position="466"/>
    </location>
</feature>
<keyword evidence="7" id="KW-1185">Reference proteome</keyword>
<dbReference type="InterPro" id="IPR017850">
    <property type="entry name" value="Alkaline_phosphatase_core_sf"/>
</dbReference>
<evidence type="ECO:0000313" key="7">
    <source>
        <dbReference type="Proteomes" id="UP000240357"/>
    </source>
</evidence>
<comment type="similarity">
    <text evidence="1">Belongs to the sulfatase family.</text>
</comment>
<accession>A0A2T2YGU1</accession>
<feature type="compositionally biased region" description="Basic and acidic residues" evidence="3">
    <location>
        <begin position="446"/>
        <end position="455"/>
    </location>
</feature>
<dbReference type="Pfam" id="PF00884">
    <property type="entry name" value="Sulfatase"/>
    <property type="match status" value="1"/>
</dbReference>
<dbReference type="RefSeq" id="WP_106930683.1">
    <property type="nucleotide sequence ID" value="NZ_PYFT01000001.1"/>
</dbReference>
<name>A0A2T2YGU1_9BACT</name>
<dbReference type="Proteomes" id="UP000240357">
    <property type="component" value="Unassembled WGS sequence"/>
</dbReference>
<evidence type="ECO:0000256" key="1">
    <source>
        <dbReference type="ARBA" id="ARBA00008779"/>
    </source>
</evidence>
<evidence type="ECO:0000313" key="6">
    <source>
        <dbReference type="EMBL" id="PSR54737.1"/>
    </source>
</evidence>
<feature type="domain" description="Sulfatase N-terminal" evidence="5">
    <location>
        <begin position="27"/>
        <end position="301"/>
    </location>
</feature>
<dbReference type="SUPFAM" id="SSF53649">
    <property type="entry name" value="Alkaline phosphatase-like"/>
    <property type="match status" value="1"/>
</dbReference>
<keyword evidence="4" id="KW-0732">Signal</keyword>
<dbReference type="PANTHER" id="PTHR43751:SF1">
    <property type="entry name" value="SULFATASE ATSG-RELATED"/>
    <property type="match status" value="1"/>
</dbReference>
<reference evidence="6 7" key="1">
    <citation type="submission" date="2018-03" db="EMBL/GenBank/DDBJ databases">
        <title>Adhaeribacter sp. HMF7605 Genome sequencing and assembly.</title>
        <authorList>
            <person name="Kang H."/>
            <person name="Kang J."/>
            <person name="Cha I."/>
            <person name="Kim H."/>
            <person name="Joh K."/>
        </authorList>
    </citation>
    <scope>NUCLEOTIDE SEQUENCE [LARGE SCALE GENOMIC DNA]</scope>
    <source>
        <strain evidence="6 7">HMF7605</strain>
    </source>
</reference>
<sequence length="484" mass="54399">MKKWIVLISHILFCFLPAQAKKLPAKPNIVFIIGDDISPEDIGAYGNSKIRTPNLNKLAKDGLKFRNMYVTSSSCSPSRVSVLTGRYPHNTGAAELHSPVPAHLTLFPEQLRKAGYYTAQAGKWHEGPVSRRAYDTLLAGEQMNGPGGEEQWLNLLRNRPKKKPFFLWLAPFDAHREWSADNFRQPHNPDTEVTIPPTLVDTKETRQDLASYYNEISRIDYYLGELEKELQRQGVAQNTIIIFMADNGRPFPGSKTLLYDRGIKSPFLMKWPAAIKNKGVEVEALVSSIDIAPTLFALAGAPSSPTIQGKSFVKLLDHPQAAFRNYIFAEHNWHDYEAYERAVRSKDFLYILNLRPEFNNGGPIDANQSPASKALKLAKTKGTLTPLQNEALVKPRPAEEFFVNAPDSLQQHNEINNPAYAKQFSSLKSILQQWQKQTCDTAPEKLTPDWYHRETGQPLPAKDTRGEMPGAALHADRINAKGPF</sequence>
<evidence type="ECO:0000256" key="3">
    <source>
        <dbReference type="SAM" id="MobiDB-lite"/>
    </source>
</evidence>
<evidence type="ECO:0000259" key="5">
    <source>
        <dbReference type="Pfam" id="PF00884"/>
    </source>
</evidence>
<dbReference type="EMBL" id="PYFT01000001">
    <property type="protein sequence ID" value="PSR54737.1"/>
    <property type="molecule type" value="Genomic_DNA"/>
</dbReference>
<dbReference type="InterPro" id="IPR052701">
    <property type="entry name" value="GAG_Ulvan_Degrading_Sulfatases"/>
</dbReference>
<dbReference type="Gene3D" id="3.40.720.10">
    <property type="entry name" value="Alkaline Phosphatase, subunit A"/>
    <property type="match status" value="1"/>
</dbReference>
<dbReference type="CDD" id="cd16027">
    <property type="entry name" value="SGSH"/>
    <property type="match status" value="1"/>
</dbReference>
<dbReference type="InterPro" id="IPR024607">
    <property type="entry name" value="Sulfatase_CS"/>
</dbReference>
<dbReference type="GO" id="GO:0016787">
    <property type="term" value="F:hydrolase activity"/>
    <property type="evidence" value="ECO:0007669"/>
    <property type="project" value="UniProtKB-KW"/>
</dbReference>
<proteinExistence type="inferred from homology"/>
<evidence type="ECO:0000256" key="2">
    <source>
        <dbReference type="ARBA" id="ARBA00022801"/>
    </source>
</evidence>
<dbReference type="OrthoDB" id="975025at2"/>
<evidence type="ECO:0000256" key="4">
    <source>
        <dbReference type="SAM" id="SignalP"/>
    </source>
</evidence>
<gene>
    <name evidence="6" type="ORF">AHMF7605_15095</name>
</gene>
<organism evidence="6 7">
    <name type="scientific">Adhaeribacter arboris</name>
    <dbReference type="NCBI Taxonomy" id="2072846"/>
    <lineage>
        <taxon>Bacteria</taxon>
        <taxon>Pseudomonadati</taxon>
        <taxon>Bacteroidota</taxon>
        <taxon>Cytophagia</taxon>
        <taxon>Cytophagales</taxon>
        <taxon>Hymenobacteraceae</taxon>
        <taxon>Adhaeribacter</taxon>
    </lineage>
</organism>